<evidence type="ECO:0000313" key="1">
    <source>
        <dbReference type="EMBL" id="MFA9479709.1"/>
    </source>
</evidence>
<protein>
    <recommendedName>
        <fullName evidence="3">Helix-turn-helix domain-containing protein</fullName>
    </recommendedName>
</protein>
<evidence type="ECO:0008006" key="3">
    <source>
        <dbReference type="Google" id="ProtNLM"/>
    </source>
</evidence>
<dbReference type="RefSeq" id="WP_425346633.1">
    <property type="nucleotide sequence ID" value="NZ_JBGUBD010000011.1"/>
</dbReference>
<organism evidence="1 2">
    <name type="scientific">Natronomicrosphaera hydrolytica</name>
    <dbReference type="NCBI Taxonomy" id="3242702"/>
    <lineage>
        <taxon>Bacteria</taxon>
        <taxon>Pseudomonadati</taxon>
        <taxon>Planctomycetota</taxon>
        <taxon>Phycisphaerae</taxon>
        <taxon>Phycisphaerales</taxon>
        <taxon>Phycisphaeraceae</taxon>
        <taxon>Natronomicrosphaera</taxon>
    </lineage>
</organism>
<proteinExistence type="predicted"/>
<sequence length="507" mass="58259">MSRRLTQPYRCASLSDLARQLAFAPPNRRIEQVRRAERLHDELAPQRTYPLDFIIYRLTGYRPETRADNDSLLLVGEAIQPDLRLIIDQLSRSVDMPADDNDPCETVDQLADRLNVNPRTIARWRKLGLRWRWMPRPQADRKQIVIPRAALDHFQQDHDHRIERAAAFTQIDPDARQAIITRARRLAEARDVSFNQVATHLARRTGRALETIRLILDKHDRAQPDNPIFTDRTGPLTPRQRRVIARAYRMNVPVRKLTRRFHRTRATIYRAIHQQRAAELRRLHFDYVASPIFDREDADAVILRRPTADTPPSHAEAKHIAAPTALAPNLADLPAALHADFTNPSLATADVRSLLIRYNYLKYKACRIRDALHRHEPRGRDLDAFDHCLANARDIRSTLLRAHRPLLLSVARRHLISETEPPAARLIELLEQGHPVLSDAIEQFSIARSVNFDSYLTNRLLRSFAAGRTDLPRARRRRSADDLAAHLLHLIRSADAWPAANEGANAQ</sequence>
<gene>
    <name evidence="1" type="ORF">ACERK3_15585</name>
</gene>
<keyword evidence="2" id="KW-1185">Reference proteome</keyword>
<dbReference type="InterPro" id="IPR013325">
    <property type="entry name" value="RNA_pol_sigma_r2"/>
</dbReference>
<dbReference type="Proteomes" id="UP001575105">
    <property type="component" value="Unassembled WGS sequence"/>
</dbReference>
<comment type="caution">
    <text evidence="1">The sequence shown here is derived from an EMBL/GenBank/DDBJ whole genome shotgun (WGS) entry which is preliminary data.</text>
</comment>
<reference evidence="1 2" key="1">
    <citation type="submission" date="2024-08" db="EMBL/GenBank/DDBJ databases">
        <title>Whole-genome sequencing of halo(alkali)philic microorganisms from hypersaline lakes.</title>
        <authorList>
            <person name="Sorokin D.Y."/>
            <person name="Merkel A.Y."/>
            <person name="Messina E."/>
            <person name="Yakimov M."/>
        </authorList>
    </citation>
    <scope>NUCLEOTIDE SEQUENCE [LARGE SCALE GENOMIC DNA]</scope>
    <source>
        <strain evidence="1 2">AB-hyl4</strain>
    </source>
</reference>
<evidence type="ECO:0000313" key="2">
    <source>
        <dbReference type="Proteomes" id="UP001575105"/>
    </source>
</evidence>
<dbReference type="InterPro" id="IPR009061">
    <property type="entry name" value="DNA-bd_dom_put_sf"/>
</dbReference>
<dbReference type="SUPFAM" id="SSF46955">
    <property type="entry name" value="Putative DNA-binding domain"/>
    <property type="match status" value="1"/>
</dbReference>
<name>A0ABV4UAT1_9BACT</name>
<dbReference type="SUPFAM" id="SSF88946">
    <property type="entry name" value="Sigma2 domain of RNA polymerase sigma factors"/>
    <property type="match status" value="1"/>
</dbReference>
<accession>A0ABV4UAT1</accession>
<dbReference type="EMBL" id="JBGUBD010000011">
    <property type="protein sequence ID" value="MFA9479709.1"/>
    <property type="molecule type" value="Genomic_DNA"/>
</dbReference>